<sequence length="750" mass="82932">MKKIDSRRMVNQQQGLDMSINIKTIKHSLCACAVASAIVPSTLLAVEAKDNGSAASEMDVIQVTSRHRTESIQDVPIAITAFSEQEIEDMGIERASDFIAMTPNMSISETQNAGTSFITIRGLSQVRNGESPIAVSVDGVLQISPNQFNQELFDIAQIEILKGPQGALYGRNAIGGAINITTRMPTEETMGYIETDIGNGGLKSITGAISGSLSDDFLYRLTASKKDFDGLIDNVYLDEKVDFQEDTNLRGRFIWNISDSFTADLRLAQGKTEGGAMNYVYQPLFGINDADDTSVPIEANNLGYNERDIQSLALKLDWQLDDLTVSFITASDSLEEIVGGDQFPYSRATSENSPFGENNLDGTQTQYLDVDSTSYELRFSSNDDEDLRWIAGVYHLQTERYLSTTTGLDLGLGLPVIKMEPLGPDSISPTVTFKADDNDNKAYAAFVQLNYRFNEDNDLSIAGRYDVDKRMQINRAPAEFDADFGQIRDAEFKKFQPKISYTYTGIDNYSLYATYSQGFRSGGFNQNGVGEQASLIGVDGVGDLYKAEETTNYEAGLKALFPKRSTRFSASIFNTTIDNQHYYLFIGSLGAQALTNVDEVKLIGGEFDFKTTIGSNLDFYGSVGITDSEIESFSLNPSDAGNEAPYVPEYTINLGLQYTAEWISGWQNMITFDVNRVGEQYWDTGNSSARGNVDLANLRLGFNSNDGQWNVNLWAKNLFNTKYNAEWVLGGFAYPAGNRTYGLELRWNME</sequence>
<evidence type="ECO:0000256" key="3">
    <source>
        <dbReference type="ARBA" id="ARBA00022452"/>
    </source>
</evidence>
<dbReference type="Gene3D" id="2.40.170.20">
    <property type="entry name" value="TonB-dependent receptor, beta-barrel domain"/>
    <property type="match status" value="1"/>
</dbReference>
<evidence type="ECO:0000256" key="12">
    <source>
        <dbReference type="RuleBase" id="RU003357"/>
    </source>
</evidence>
<comment type="similarity">
    <text evidence="11 12">Belongs to the TonB-dependent receptor family.</text>
</comment>
<evidence type="ECO:0000256" key="4">
    <source>
        <dbReference type="ARBA" id="ARBA00022496"/>
    </source>
</evidence>
<keyword evidence="2 11" id="KW-0813">Transport</keyword>
<gene>
    <name evidence="15" type="ORF">FQP85_04665</name>
</gene>
<comment type="subcellular location">
    <subcellularLocation>
        <location evidence="1 11">Cell outer membrane</location>
        <topology evidence="1 11">Multi-pass membrane protein</topology>
    </subcellularLocation>
</comment>
<keyword evidence="7" id="KW-0406">Ion transport</keyword>
<dbReference type="Pfam" id="PF00593">
    <property type="entry name" value="TonB_dep_Rec_b-barrel"/>
    <property type="match status" value="1"/>
</dbReference>
<reference evidence="15 16" key="1">
    <citation type="submission" date="2019-07" db="EMBL/GenBank/DDBJ databases">
        <title>Diversity of Bacteria from Kongsfjorden, Arctic.</title>
        <authorList>
            <person name="Yu Y."/>
        </authorList>
    </citation>
    <scope>NUCLEOTIDE SEQUENCE [LARGE SCALE GENOMIC DNA]</scope>
    <source>
        <strain evidence="15 16">SM1927</strain>
    </source>
</reference>
<keyword evidence="8 12" id="KW-0798">TonB box</keyword>
<evidence type="ECO:0000256" key="2">
    <source>
        <dbReference type="ARBA" id="ARBA00022448"/>
    </source>
</evidence>
<evidence type="ECO:0000256" key="9">
    <source>
        <dbReference type="ARBA" id="ARBA00023136"/>
    </source>
</evidence>
<evidence type="ECO:0000313" key="15">
    <source>
        <dbReference type="EMBL" id="TVU84949.1"/>
    </source>
</evidence>
<keyword evidence="6" id="KW-0408">Iron</keyword>
<dbReference type="PANTHER" id="PTHR32552">
    <property type="entry name" value="FERRICHROME IRON RECEPTOR-RELATED"/>
    <property type="match status" value="1"/>
</dbReference>
<keyword evidence="15" id="KW-0675">Receptor</keyword>
<dbReference type="Pfam" id="PF07715">
    <property type="entry name" value="Plug"/>
    <property type="match status" value="1"/>
</dbReference>
<keyword evidence="3 11" id="KW-1134">Transmembrane beta strand</keyword>
<keyword evidence="16" id="KW-1185">Reference proteome</keyword>
<dbReference type="PROSITE" id="PS52016">
    <property type="entry name" value="TONB_DEPENDENT_REC_3"/>
    <property type="match status" value="1"/>
</dbReference>
<dbReference type="SUPFAM" id="SSF56935">
    <property type="entry name" value="Porins"/>
    <property type="match status" value="1"/>
</dbReference>
<keyword evidence="9 11" id="KW-0472">Membrane</keyword>
<dbReference type="Proteomes" id="UP000317938">
    <property type="component" value="Unassembled WGS sequence"/>
</dbReference>
<evidence type="ECO:0000256" key="5">
    <source>
        <dbReference type="ARBA" id="ARBA00022692"/>
    </source>
</evidence>
<name>A0ABY3FGE1_9GAMM</name>
<keyword evidence="10 11" id="KW-0998">Cell outer membrane</keyword>
<organism evidence="15 16">
    <name type="scientific">Pseudoalteromonas neustonica</name>
    <dbReference type="NCBI Taxonomy" id="1840331"/>
    <lineage>
        <taxon>Bacteria</taxon>
        <taxon>Pseudomonadati</taxon>
        <taxon>Pseudomonadota</taxon>
        <taxon>Gammaproteobacteria</taxon>
        <taxon>Alteromonadales</taxon>
        <taxon>Pseudoalteromonadaceae</taxon>
        <taxon>Pseudoalteromonas</taxon>
    </lineage>
</organism>
<keyword evidence="4" id="KW-0410">Iron transport</keyword>
<evidence type="ECO:0000256" key="8">
    <source>
        <dbReference type="ARBA" id="ARBA00023077"/>
    </source>
</evidence>
<accession>A0ABY3FGE1</accession>
<evidence type="ECO:0000259" key="13">
    <source>
        <dbReference type="Pfam" id="PF00593"/>
    </source>
</evidence>
<dbReference type="PANTHER" id="PTHR32552:SF81">
    <property type="entry name" value="TONB-DEPENDENT OUTER MEMBRANE RECEPTOR"/>
    <property type="match status" value="1"/>
</dbReference>
<dbReference type="InterPro" id="IPR000531">
    <property type="entry name" value="Beta-barrel_TonB"/>
</dbReference>
<evidence type="ECO:0000256" key="1">
    <source>
        <dbReference type="ARBA" id="ARBA00004571"/>
    </source>
</evidence>
<comment type="caution">
    <text evidence="15">The sequence shown here is derived from an EMBL/GenBank/DDBJ whole genome shotgun (WGS) entry which is preliminary data.</text>
</comment>
<evidence type="ECO:0000256" key="11">
    <source>
        <dbReference type="PROSITE-ProRule" id="PRU01360"/>
    </source>
</evidence>
<evidence type="ECO:0000256" key="7">
    <source>
        <dbReference type="ARBA" id="ARBA00023065"/>
    </source>
</evidence>
<evidence type="ECO:0000256" key="10">
    <source>
        <dbReference type="ARBA" id="ARBA00023237"/>
    </source>
</evidence>
<proteinExistence type="inferred from homology"/>
<dbReference type="CDD" id="cd01347">
    <property type="entry name" value="ligand_gated_channel"/>
    <property type="match status" value="1"/>
</dbReference>
<dbReference type="InterPro" id="IPR039426">
    <property type="entry name" value="TonB-dep_rcpt-like"/>
</dbReference>
<evidence type="ECO:0000313" key="16">
    <source>
        <dbReference type="Proteomes" id="UP000317938"/>
    </source>
</evidence>
<dbReference type="EMBL" id="VNFF01000004">
    <property type="protein sequence ID" value="TVU84949.1"/>
    <property type="molecule type" value="Genomic_DNA"/>
</dbReference>
<feature type="domain" description="TonB-dependent receptor plug" evidence="14">
    <location>
        <begin position="72"/>
        <end position="177"/>
    </location>
</feature>
<dbReference type="InterPro" id="IPR036942">
    <property type="entry name" value="Beta-barrel_TonB_sf"/>
</dbReference>
<dbReference type="InterPro" id="IPR012910">
    <property type="entry name" value="Plug_dom"/>
</dbReference>
<evidence type="ECO:0000259" key="14">
    <source>
        <dbReference type="Pfam" id="PF07715"/>
    </source>
</evidence>
<feature type="domain" description="TonB-dependent receptor-like beta-barrel" evidence="13">
    <location>
        <begin position="281"/>
        <end position="718"/>
    </location>
</feature>
<evidence type="ECO:0000256" key="6">
    <source>
        <dbReference type="ARBA" id="ARBA00023004"/>
    </source>
</evidence>
<protein>
    <submittedName>
        <fullName evidence="15">TonB-dependent receptor</fullName>
    </submittedName>
</protein>
<keyword evidence="5 11" id="KW-0812">Transmembrane</keyword>